<gene>
    <name evidence="3" type="ORF">ACFPOE_10835</name>
</gene>
<feature type="region of interest" description="Disordered" evidence="1">
    <location>
        <begin position="165"/>
        <end position="184"/>
    </location>
</feature>
<dbReference type="PROSITE" id="PS51257">
    <property type="entry name" value="PROKAR_LIPOPROTEIN"/>
    <property type="match status" value="1"/>
</dbReference>
<feature type="chain" id="PRO_5046557124" evidence="2">
    <location>
        <begin position="19"/>
        <end position="184"/>
    </location>
</feature>
<dbReference type="Proteomes" id="UP001596037">
    <property type="component" value="Unassembled WGS sequence"/>
</dbReference>
<accession>A0ABW0NBT5</accession>
<keyword evidence="2" id="KW-0732">Signal</keyword>
<dbReference type="Pfam" id="PF07813">
    <property type="entry name" value="LTXXQ"/>
    <property type="match status" value="1"/>
</dbReference>
<dbReference type="EMBL" id="JBHSMF010000006">
    <property type="protein sequence ID" value="MFC5498029.1"/>
    <property type="molecule type" value="Genomic_DNA"/>
</dbReference>
<comment type="caution">
    <text evidence="3">The sequence shown here is derived from an EMBL/GenBank/DDBJ whole genome shotgun (WGS) entry which is preliminary data.</text>
</comment>
<evidence type="ECO:0000256" key="1">
    <source>
        <dbReference type="SAM" id="MobiDB-lite"/>
    </source>
</evidence>
<evidence type="ECO:0000313" key="3">
    <source>
        <dbReference type="EMBL" id="MFC5498029.1"/>
    </source>
</evidence>
<name>A0ABW0NBT5_9BURK</name>
<keyword evidence="4" id="KW-1185">Reference proteome</keyword>
<reference evidence="4" key="1">
    <citation type="journal article" date="2019" name="Int. J. Syst. Evol. Microbiol.">
        <title>The Global Catalogue of Microorganisms (GCM) 10K type strain sequencing project: providing services to taxonomists for standard genome sequencing and annotation.</title>
        <authorList>
            <consortium name="The Broad Institute Genomics Platform"/>
            <consortium name="The Broad Institute Genome Sequencing Center for Infectious Disease"/>
            <person name="Wu L."/>
            <person name="Ma J."/>
        </authorList>
    </citation>
    <scope>NUCLEOTIDE SEQUENCE [LARGE SCALE GENOMIC DNA]</scope>
    <source>
        <strain evidence="4">CCUG 57401</strain>
    </source>
</reference>
<sequence length="184" mass="19159">MKRALLAVAAGLVLGASACGQPYGGPGMMGGNWGPGGYPMMGPGMMGGYGPGGYGPGPGWGMGPGMMGGGFGPGAGMMQGYGPGGCSAAVSDLSAEQREKIAAIQREFTPKQFALMQQMQEIGWRSMDGPAGRFDEQAARRNYDAMADLRKQMFVNSLEAQKRVDAVLTPQQREQLHRGGPPGR</sequence>
<evidence type="ECO:0000313" key="4">
    <source>
        <dbReference type="Proteomes" id="UP001596037"/>
    </source>
</evidence>
<dbReference type="InterPro" id="IPR012899">
    <property type="entry name" value="LTXXQ"/>
</dbReference>
<proteinExistence type="predicted"/>
<protein>
    <submittedName>
        <fullName evidence="3">Spy/CpxP family protein refolding chaperone</fullName>
    </submittedName>
</protein>
<dbReference type="Gene3D" id="1.20.120.1490">
    <property type="match status" value="1"/>
</dbReference>
<organism evidence="3 4">
    <name type="scientific">Caenimonas terrae</name>
    <dbReference type="NCBI Taxonomy" id="696074"/>
    <lineage>
        <taxon>Bacteria</taxon>
        <taxon>Pseudomonadati</taxon>
        <taxon>Pseudomonadota</taxon>
        <taxon>Betaproteobacteria</taxon>
        <taxon>Burkholderiales</taxon>
        <taxon>Comamonadaceae</taxon>
        <taxon>Caenimonas</taxon>
    </lineage>
</organism>
<feature type="signal peptide" evidence="2">
    <location>
        <begin position="1"/>
        <end position="18"/>
    </location>
</feature>
<evidence type="ECO:0000256" key="2">
    <source>
        <dbReference type="SAM" id="SignalP"/>
    </source>
</evidence>
<dbReference type="RefSeq" id="WP_376850096.1">
    <property type="nucleotide sequence ID" value="NZ_JBHSMF010000006.1"/>
</dbReference>